<reference evidence="1" key="1">
    <citation type="journal article" date="2020" name="Nature">
        <title>Giant virus diversity and host interactions through global metagenomics.</title>
        <authorList>
            <person name="Schulz F."/>
            <person name="Roux S."/>
            <person name="Paez-Espino D."/>
            <person name="Jungbluth S."/>
            <person name="Walsh D.A."/>
            <person name="Denef V.J."/>
            <person name="McMahon K.D."/>
            <person name="Konstantinidis K.T."/>
            <person name="Eloe-Fadrosh E.A."/>
            <person name="Kyrpides N.C."/>
            <person name="Woyke T."/>
        </authorList>
    </citation>
    <scope>NUCLEOTIDE SEQUENCE</scope>
    <source>
        <strain evidence="1">GVMAG-M-3300020192-26</strain>
    </source>
</reference>
<dbReference type="EMBL" id="MN739354">
    <property type="protein sequence ID" value="QHT00370.1"/>
    <property type="molecule type" value="Genomic_DNA"/>
</dbReference>
<proteinExistence type="predicted"/>
<accession>A0A6C0C986</accession>
<organism evidence="1">
    <name type="scientific">viral metagenome</name>
    <dbReference type="NCBI Taxonomy" id="1070528"/>
    <lineage>
        <taxon>unclassified sequences</taxon>
        <taxon>metagenomes</taxon>
        <taxon>organismal metagenomes</taxon>
    </lineage>
</organism>
<evidence type="ECO:0000313" key="1">
    <source>
        <dbReference type="EMBL" id="QHT00370.1"/>
    </source>
</evidence>
<dbReference type="AlphaFoldDB" id="A0A6C0C986"/>
<protein>
    <submittedName>
        <fullName evidence="1">Uncharacterized protein</fullName>
    </submittedName>
</protein>
<name>A0A6C0C986_9ZZZZ</name>
<sequence length="120" mass="13982">MGKVKTITDGISITFPLYNEVFKKKISLNNESLQIFYERANEIMDKYGTLVVKENKICMYPIETDVANDFKIVCSTYYIRLLNKITNIYPTSVVDIYVSKLWIISILKSEYIITHLLARI</sequence>